<evidence type="ECO:0000313" key="2">
    <source>
        <dbReference type="Proteomes" id="UP000282311"/>
    </source>
</evidence>
<reference evidence="1 2" key="1">
    <citation type="journal article" date="2007" name="Int. J. Syst. Evol. Microbiol.">
        <title>Paenibacillus ginsengarvi sp. nov., isolated from soil from ginseng cultivation.</title>
        <authorList>
            <person name="Yoon M.H."/>
            <person name="Ten L.N."/>
            <person name="Im W.T."/>
        </authorList>
    </citation>
    <scope>NUCLEOTIDE SEQUENCE [LARGE SCALE GENOMIC DNA]</scope>
    <source>
        <strain evidence="1 2">KCTC 13059</strain>
    </source>
</reference>
<dbReference type="EMBL" id="RBAH01000022">
    <property type="protein sequence ID" value="RKN75903.1"/>
    <property type="molecule type" value="Genomic_DNA"/>
</dbReference>
<keyword evidence="2" id="KW-1185">Reference proteome</keyword>
<dbReference type="Proteomes" id="UP000282311">
    <property type="component" value="Unassembled WGS sequence"/>
</dbReference>
<accession>A0A3B0BRL0</accession>
<evidence type="ECO:0000313" key="1">
    <source>
        <dbReference type="EMBL" id="RKN75903.1"/>
    </source>
</evidence>
<name>A0A3B0BRL0_9BACL</name>
<gene>
    <name evidence="1" type="ORF">D7M11_25705</name>
</gene>
<comment type="caution">
    <text evidence="1">The sequence shown here is derived from an EMBL/GenBank/DDBJ whole genome shotgun (WGS) entry which is preliminary data.</text>
</comment>
<organism evidence="1 2">
    <name type="scientific">Paenibacillus ginsengarvi</name>
    <dbReference type="NCBI Taxonomy" id="400777"/>
    <lineage>
        <taxon>Bacteria</taxon>
        <taxon>Bacillati</taxon>
        <taxon>Bacillota</taxon>
        <taxon>Bacilli</taxon>
        <taxon>Bacillales</taxon>
        <taxon>Paenibacillaceae</taxon>
        <taxon>Paenibacillus</taxon>
    </lineage>
</organism>
<proteinExistence type="predicted"/>
<protein>
    <submittedName>
        <fullName evidence="1">Uncharacterized protein</fullName>
    </submittedName>
</protein>
<sequence>MQKNGTRYSRGLRFFVWFQCMICESVALNSYFVSGLKMAPTEWVHFQLTGHLSKASSSIDHKLAVYMID</sequence>
<dbReference type="AlphaFoldDB" id="A0A3B0BRL0"/>